<gene>
    <name evidence="12" type="ORF">RRG08_005957</name>
</gene>
<evidence type="ECO:0000256" key="9">
    <source>
        <dbReference type="ARBA" id="ARBA00031153"/>
    </source>
</evidence>
<dbReference type="GO" id="GO:0005813">
    <property type="term" value="C:centrosome"/>
    <property type="evidence" value="ECO:0007669"/>
    <property type="project" value="UniProtKB-SubCell"/>
</dbReference>
<feature type="compositionally biased region" description="Polar residues" evidence="11">
    <location>
        <begin position="684"/>
        <end position="696"/>
    </location>
</feature>
<protein>
    <recommendedName>
        <fullName evidence="4">Centrosomal protein kizuna</fullName>
    </recommendedName>
    <alternativeName>
        <fullName evidence="9">Polo-like kinase 1 substrate 1</fullName>
    </alternativeName>
</protein>
<keyword evidence="5" id="KW-0963">Cytoplasm</keyword>
<comment type="subcellular location">
    <subcellularLocation>
        <location evidence="1">Cytoplasm</location>
        <location evidence="1">Cytoskeleton</location>
        <location evidence="1">Cilium basal body</location>
    </subcellularLocation>
    <subcellularLocation>
        <location evidence="2">Cytoplasm</location>
        <location evidence="2">Cytoskeleton</location>
        <location evidence="2">Microtubule organizing center</location>
        <location evidence="2">Centrosome</location>
    </subcellularLocation>
</comment>
<evidence type="ECO:0000256" key="3">
    <source>
        <dbReference type="ARBA" id="ARBA00010767"/>
    </source>
</evidence>
<keyword evidence="10" id="KW-0175">Coiled coil</keyword>
<feature type="compositionally biased region" description="Polar residues" evidence="11">
    <location>
        <begin position="229"/>
        <end position="247"/>
    </location>
</feature>
<comment type="function">
    <text evidence="8">Centrosomal protein required for establishing a robust mitotic centrosome architecture that can endure the forces that converge on the centrosomes during spindle formation. Required for stabilizing the expanded pericentriolar material around the centriole.</text>
</comment>
<dbReference type="AlphaFoldDB" id="A0AAE0YP91"/>
<dbReference type="InterPro" id="IPR026742">
    <property type="entry name" value="Centrosomal_kizuma"/>
</dbReference>
<feature type="coiled-coil region" evidence="10">
    <location>
        <begin position="12"/>
        <end position="39"/>
    </location>
</feature>
<dbReference type="PANTHER" id="PTHR16299:SF2">
    <property type="entry name" value="CENTROSOMAL PROTEIN KIZUNA"/>
    <property type="match status" value="1"/>
</dbReference>
<feature type="region of interest" description="Disordered" evidence="11">
    <location>
        <begin position="118"/>
        <end position="325"/>
    </location>
</feature>
<comment type="caution">
    <text evidence="12">The sequence shown here is derived from an EMBL/GenBank/DDBJ whole genome shotgun (WGS) entry which is preliminary data.</text>
</comment>
<feature type="region of interest" description="Disordered" evidence="11">
    <location>
        <begin position="634"/>
        <end position="731"/>
    </location>
</feature>
<evidence type="ECO:0000256" key="5">
    <source>
        <dbReference type="ARBA" id="ARBA00022490"/>
    </source>
</evidence>
<accession>A0AAE0YP91</accession>
<evidence type="ECO:0000256" key="6">
    <source>
        <dbReference type="ARBA" id="ARBA00023212"/>
    </source>
</evidence>
<keyword evidence="13" id="KW-1185">Reference proteome</keyword>
<dbReference type="GO" id="GO:0007051">
    <property type="term" value="P:spindle organization"/>
    <property type="evidence" value="ECO:0007669"/>
    <property type="project" value="InterPro"/>
</dbReference>
<evidence type="ECO:0000256" key="2">
    <source>
        <dbReference type="ARBA" id="ARBA00004300"/>
    </source>
</evidence>
<proteinExistence type="inferred from homology"/>
<evidence type="ECO:0000256" key="10">
    <source>
        <dbReference type="SAM" id="Coils"/>
    </source>
</evidence>
<dbReference type="EMBL" id="JAWDGP010005713">
    <property type="protein sequence ID" value="KAK3753368.1"/>
    <property type="molecule type" value="Genomic_DNA"/>
</dbReference>
<keyword evidence="7" id="KW-0966">Cell projection</keyword>
<evidence type="ECO:0000256" key="7">
    <source>
        <dbReference type="ARBA" id="ARBA00023273"/>
    </source>
</evidence>
<dbReference type="Proteomes" id="UP001283361">
    <property type="component" value="Unassembled WGS sequence"/>
</dbReference>
<dbReference type="PANTHER" id="PTHR16299">
    <property type="entry name" value="CENTROSOMAL PROTEIN KIZUNA"/>
    <property type="match status" value="1"/>
</dbReference>
<evidence type="ECO:0000256" key="1">
    <source>
        <dbReference type="ARBA" id="ARBA00004120"/>
    </source>
</evidence>
<feature type="compositionally biased region" description="Polar residues" evidence="11">
    <location>
        <begin position="163"/>
        <end position="173"/>
    </location>
</feature>
<evidence type="ECO:0000256" key="4">
    <source>
        <dbReference type="ARBA" id="ARBA00013872"/>
    </source>
</evidence>
<feature type="compositionally biased region" description="Low complexity" evidence="11">
    <location>
        <begin position="121"/>
        <end position="134"/>
    </location>
</feature>
<evidence type="ECO:0000256" key="8">
    <source>
        <dbReference type="ARBA" id="ARBA00024919"/>
    </source>
</evidence>
<sequence length="755" mass="85617">MASSNVTYYEKQKDLQDIITNCEQQRMELERQFRRALQADQTSSKMKATRLNAYWKKICEDERRAKQRNEMMMREFERIDAHMAEMNARTQRLAMVKKQYEDYIARRYPQWNELMHGAPVQQHQQPQQSQTSHQKTQEYQTRQRQPSEEEVLREPQQIHIKRTISSDQHQKFVQSHPQNQQLQQQQILPEQQQQKNQQEQQQQQQQQQQPQSQQPNQSHKYKLEHHASQQDQFSHYQNIAASPQSSKVAPESESGGSEYANLPGPAPKEESQILTSKDHITSDHQTQQQTQHRHAVEVHHHNSDNGMSPNNEEDEETSEFGSDTDIPMGQSLGNTQIRVETQQAQVIAEAKSTSKTSSSIKAELSAEGLFLLLQHVEADVREAFSVEGYYRSSWPDSAMKSNIIRAANEGSDLSRVDVNLVSMVVLEQITLIVRNLAEKSLLPLDLLDGNMAILTADKLRQVLYLSSLVCKRKLNIFSHLSENQLLINRQHLSPEAQVIWDALFSHFVTLVRANVMEPLELSAIFTPCMVADGSAQEKGHTFIVRLLEKVYGEERNEAPSNQQKVPQWGKGVSPKSTLEGSGSFAEDGRVPPLKFGSLLDKPVSDDESSYINSSLPRDAVPLNETAAYKNMISGTASQIPPRQQSSGPEDTDDDVEKQVATAIATKPVAPVTPRTRDVEDRSETSSQTATVHTTSHVYVPTALETRQPTNTLQSSKNKFQGVKISSDLDTDTEVDAGIFGSSRKQSDNFDFDFYD</sequence>
<evidence type="ECO:0000256" key="11">
    <source>
        <dbReference type="SAM" id="MobiDB-lite"/>
    </source>
</evidence>
<feature type="region of interest" description="Disordered" evidence="11">
    <location>
        <begin position="555"/>
        <end position="616"/>
    </location>
</feature>
<name>A0AAE0YP91_9GAST</name>
<feature type="compositionally biased region" description="Polar residues" evidence="11">
    <location>
        <begin position="634"/>
        <end position="648"/>
    </location>
</feature>
<evidence type="ECO:0000313" key="12">
    <source>
        <dbReference type="EMBL" id="KAK3753368.1"/>
    </source>
</evidence>
<keyword evidence="6" id="KW-0206">Cytoskeleton</keyword>
<feature type="compositionally biased region" description="Basic and acidic residues" evidence="11">
    <location>
        <begin position="267"/>
        <end position="282"/>
    </location>
</feature>
<feature type="compositionally biased region" description="Basic and acidic residues" evidence="11">
    <location>
        <begin position="674"/>
        <end position="683"/>
    </location>
</feature>
<organism evidence="12 13">
    <name type="scientific">Elysia crispata</name>
    <name type="common">lettuce slug</name>
    <dbReference type="NCBI Taxonomy" id="231223"/>
    <lineage>
        <taxon>Eukaryota</taxon>
        <taxon>Metazoa</taxon>
        <taxon>Spiralia</taxon>
        <taxon>Lophotrochozoa</taxon>
        <taxon>Mollusca</taxon>
        <taxon>Gastropoda</taxon>
        <taxon>Heterobranchia</taxon>
        <taxon>Euthyneura</taxon>
        <taxon>Panpulmonata</taxon>
        <taxon>Sacoglossa</taxon>
        <taxon>Placobranchoidea</taxon>
        <taxon>Plakobranchidae</taxon>
        <taxon>Elysia</taxon>
    </lineage>
</organism>
<reference evidence="12" key="1">
    <citation type="journal article" date="2023" name="G3 (Bethesda)">
        <title>A reference genome for the long-term kleptoplast-retaining sea slug Elysia crispata morphotype clarki.</title>
        <authorList>
            <person name="Eastman K.E."/>
            <person name="Pendleton A.L."/>
            <person name="Shaikh M.A."/>
            <person name="Suttiyut T."/>
            <person name="Ogas R."/>
            <person name="Tomko P."/>
            <person name="Gavelis G."/>
            <person name="Widhalm J.R."/>
            <person name="Wisecaver J.H."/>
        </authorList>
    </citation>
    <scope>NUCLEOTIDE SEQUENCE</scope>
    <source>
        <strain evidence="12">ECLA1</strain>
    </source>
</reference>
<feature type="compositionally biased region" description="Polar residues" evidence="11">
    <location>
        <begin position="704"/>
        <end position="718"/>
    </location>
</feature>
<feature type="compositionally biased region" description="Basic and acidic residues" evidence="11">
    <location>
        <begin position="294"/>
        <end position="303"/>
    </location>
</feature>
<evidence type="ECO:0000313" key="13">
    <source>
        <dbReference type="Proteomes" id="UP001283361"/>
    </source>
</evidence>
<feature type="compositionally biased region" description="Low complexity" evidence="11">
    <location>
        <begin position="174"/>
        <end position="218"/>
    </location>
</feature>
<comment type="similarity">
    <text evidence="3">Belongs to the kizuna family.</text>
</comment>